<comment type="caution">
    <text evidence="1">The sequence shown here is derived from an EMBL/GenBank/DDBJ whole genome shotgun (WGS) entry which is preliminary data.</text>
</comment>
<feature type="non-terminal residue" evidence="1">
    <location>
        <position position="101"/>
    </location>
</feature>
<accession>A0A699X8N0</accession>
<proteinExistence type="predicted"/>
<organism evidence="1">
    <name type="scientific">Tanacetum cinerariifolium</name>
    <name type="common">Dalmatian daisy</name>
    <name type="synonym">Chrysanthemum cinerariifolium</name>
    <dbReference type="NCBI Taxonomy" id="118510"/>
    <lineage>
        <taxon>Eukaryota</taxon>
        <taxon>Viridiplantae</taxon>
        <taxon>Streptophyta</taxon>
        <taxon>Embryophyta</taxon>
        <taxon>Tracheophyta</taxon>
        <taxon>Spermatophyta</taxon>
        <taxon>Magnoliopsida</taxon>
        <taxon>eudicotyledons</taxon>
        <taxon>Gunneridae</taxon>
        <taxon>Pentapetalae</taxon>
        <taxon>asterids</taxon>
        <taxon>campanulids</taxon>
        <taxon>Asterales</taxon>
        <taxon>Asteraceae</taxon>
        <taxon>Asteroideae</taxon>
        <taxon>Anthemideae</taxon>
        <taxon>Anthemidinae</taxon>
        <taxon>Tanacetum</taxon>
    </lineage>
</organism>
<evidence type="ECO:0000313" key="1">
    <source>
        <dbReference type="EMBL" id="GFD53064.1"/>
    </source>
</evidence>
<feature type="non-terminal residue" evidence="1">
    <location>
        <position position="1"/>
    </location>
</feature>
<dbReference type="EMBL" id="BKCJ011789748">
    <property type="protein sequence ID" value="GFD53064.1"/>
    <property type="molecule type" value="Genomic_DNA"/>
</dbReference>
<gene>
    <name evidence="1" type="ORF">Tci_925033</name>
</gene>
<protein>
    <submittedName>
        <fullName evidence="1">Uncharacterized protein</fullName>
    </submittedName>
</protein>
<reference evidence="1" key="1">
    <citation type="journal article" date="2019" name="Sci. Rep.">
        <title>Draft genome of Tanacetum cinerariifolium, the natural source of mosquito coil.</title>
        <authorList>
            <person name="Yamashiro T."/>
            <person name="Shiraishi A."/>
            <person name="Satake H."/>
            <person name="Nakayama K."/>
        </authorList>
    </citation>
    <scope>NUCLEOTIDE SEQUENCE</scope>
</reference>
<sequence>AVEVVGRDDFVAGLEQAQHAVDGGHARGKGQAVLAVVEGGEGVLELGAGGVVGARVLVALVIARRALGVGRGLVDGRHDGPGGGVGVHASVDGFGGKFHTQ</sequence>
<name>A0A699X8N0_TANCI</name>
<dbReference type="AlphaFoldDB" id="A0A699X8N0"/>